<evidence type="ECO:0000256" key="1">
    <source>
        <dbReference type="SAM" id="MobiDB-lite"/>
    </source>
</evidence>
<dbReference type="RefSeq" id="WP_342809752.1">
    <property type="nucleotide sequence ID" value="NZ_JAOPJZ010000017.1"/>
</dbReference>
<dbReference type="Proteomes" id="UP001321047">
    <property type="component" value="Unassembled WGS sequence"/>
</dbReference>
<accession>A0AAP2ZBD9</accession>
<gene>
    <name evidence="2" type="ORF">OB919_15835</name>
</gene>
<feature type="region of interest" description="Disordered" evidence="1">
    <location>
        <begin position="120"/>
        <end position="150"/>
    </location>
</feature>
<keyword evidence="3" id="KW-1185">Reference proteome</keyword>
<evidence type="ECO:0000313" key="3">
    <source>
        <dbReference type="Proteomes" id="UP001321047"/>
    </source>
</evidence>
<evidence type="ECO:0000313" key="2">
    <source>
        <dbReference type="EMBL" id="MCU4753435.1"/>
    </source>
</evidence>
<name>A0AAP2ZBD9_9EURY</name>
<comment type="caution">
    <text evidence="2">The sequence shown here is derived from an EMBL/GenBank/DDBJ whole genome shotgun (WGS) entry which is preliminary data.</text>
</comment>
<feature type="region of interest" description="Disordered" evidence="1">
    <location>
        <begin position="1"/>
        <end position="33"/>
    </location>
</feature>
<proteinExistence type="predicted"/>
<sequence>MLQDSYEALLDHIEDEPETDGGENILLADGGQQDEDPTAYALFHSFGNGKNKQPVIDKLGGNQPYYLFNTLRDLEQFTREYAKQYGVTNLDDYEVVELELKRKGNAEDLLGFNGQELQAELEQEEGEPVDAEPYSKSSDQTGISEFGGDA</sequence>
<protein>
    <submittedName>
        <fullName evidence="2">Uncharacterized protein</fullName>
    </submittedName>
</protein>
<organism evidence="2 3">
    <name type="scientific">Natronosalvus hydrolyticus</name>
    <dbReference type="NCBI Taxonomy" id="2979988"/>
    <lineage>
        <taxon>Archaea</taxon>
        <taxon>Methanobacteriati</taxon>
        <taxon>Methanobacteriota</taxon>
        <taxon>Stenosarchaea group</taxon>
        <taxon>Halobacteria</taxon>
        <taxon>Halobacteriales</taxon>
        <taxon>Natrialbaceae</taxon>
        <taxon>Natronosalvus</taxon>
    </lineage>
</organism>
<dbReference type="AlphaFoldDB" id="A0AAP2ZBD9"/>
<feature type="compositionally biased region" description="Acidic residues" evidence="1">
    <location>
        <begin position="120"/>
        <end position="130"/>
    </location>
</feature>
<reference evidence="2 3" key="1">
    <citation type="submission" date="2022-09" db="EMBL/GenBank/DDBJ databases">
        <title>Enrichment on poylsaccharides allowed isolation of novel metabolic and taxonomic groups of Haloarchaea.</title>
        <authorList>
            <person name="Sorokin D.Y."/>
            <person name="Elcheninov A.G."/>
            <person name="Khizhniak T.V."/>
            <person name="Kolganova T.V."/>
            <person name="Kublanov I.V."/>
        </authorList>
    </citation>
    <scope>NUCLEOTIDE SEQUENCE [LARGE SCALE GENOMIC DNA]</scope>
    <source>
        <strain evidence="2 3">AArc-curdl1</strain>
    </source>
</reference>
<dbReference type="EMBL" id="JAOPJZ010000017">
    <property type="protein sequence ID" value="MCU4753435.1"/>
    <property type="molecule type" value="Genomic_DNA"/>
</dbReference>